<evidence type="ECO:0000256" key="2">
    <source>
        <dbReference type="SAM" id="MobiDB-lite"/>
    </source>
</evidence>
<dbReference type="InterPro" id="IPR005632">
    <property type="entry name" value="Chaperone_Skp"/>
</dbReference>
<dbReference type="SUPFAM" id="SSF111384">
    <property type="entry name" value="OmpH-like"/>
    <property type="match status" value="1"/>
</dbReference>
<evidence type="ECO:0000313" key="4">
    <source>
        <dbReference type="Proteomes" id="UP000184514"/>
    </source>
</evidence>
<keyword evidence="4" id="KW-1185">Reference proteome</keyword>
<name>A0A1L9NZY2_9RHOB</name>
<evidence type="ECO:0000256" key="1">
    <source>
        <dbReference type="SAM" id="Coils"/>
    </source>
</evidence>
<dbReference type="Pfam" id="PF03938">
    <property type="entry name" value="OmpH"/>
    <property type="match status" value="1"/>
</dbReference>
<dbReference type="AlphaFoldDB" id="A0A1L9NZY2"/>
<protein>
    <submittedName>
        <fullName evidence="3">Outer membrane protein (OmpH-like)</fullName>
    </submittedName>
</protein>
<keyword evidence="1" id="KW-0175">Coiled coil</keyword>
<dbReference type="RefSeq" id="WP_245812263.1">
    <property type="nucleotide sequence ID" value="NZ_MLCB01000085.1"/>
</dbReference>
<feature type="region of interest" description="Disordered" evidence="2">
    <location>
        <begin position="204"/>
        <end position="232"/>
    </location>
</feature>
<gene>
    <name evidence="3" type="ORF">PFRI_09600</name>
</gene>
<reference evidence="3 4" key="1">
    <citation type="submission" date="2016-10" db="EMBL/GenBank/DDBJ databases">
        <title>Genome sequence of Planktotalea frisia SH6-1.</title>
        <authorList>
            <person name="Poehlein A."/>
            <person name="Bakenhus I."/>
            <person name="Voget S."/>
            <person name="Brinkhoff T."/>
            <person name="Simon M."/>
        </authorList>
    </citation>
    <scope>NUCLEOTIDE SEQUENCE [LARGE SCALE GENOMIC DNA]</scope>
    <source>
        <strain evidence="3 4">SH6-1</strain>
    </source>
</reference>
<comment type="caution">
    <text evidence="3">The sequence shown here is derived from an EMBL/GenBank/DDBJ whole genome shotgun (WGS) entry which is preliminary data.</text>
</comment>
<dbReference type="EMBL" id="MLCB01000085">
    <property type="protein sequence ID" value="OJI94782.1"/>
    <property type="molecule type" value="Genomic_DNA"/>
</dbReference>
<dbReference type="SMART" id="SM00935">
    <property type="entry name" value="OmpH"/>
    <property type="match status" value="1"/>
</dbReference>
<evidence type="ECO:0000313" key="3">
    <source>
        <dbReference type="EMBL" id="OJI94782.1"/>
    </source>
</evidence>
<sequence>MTLRFQRVSKGRGKAGICCSVWAAFVIGFAVPSSVSAQANAFSLPEIPVLTIQRERLFSETQFGQSLSQEIAARGRRLAAENRRIEQELAVEEGELTDLRDTMSPEEFRDLADAFDVKVTGARNEQDQKIRALTQLSEQAERRFLFTIAPYMQRLMQEKGASVILDRRAVFVSADASDVTLEAIARIDSGLGEGVPLEDLLTPAEGAAPDIELVPEPLPEPEPTPEQVPADN</sequence>
<dbReference type="STRING" id="696762.PFRI_09600"/>
<proteinExistence type="predicted"/>
<dbReference type="Proteomes" id="UP000184514">
    <property type="component" value="Unassembled WGS sequence"/>
</dbReference>
<feature type="compositionally biased region" description="Pro residues" evidence="2">
    <location>
        <begin position="216"/>
        <end position="226"/>
    </location>
</feature>
<dbReference type="InterPro" id="IPR024930">
    <property type="entry name" value="Skp_dom_sf"/>
</dbReference>
<accession>A0A1L9NZY2</accession>
<organism evidence="3 4">
    <name type="scientific">Planktotalea frisia</name>
    <dbReference type="NCBI Taxonomy" id="696762"/>
    <lineage>
        <taxon>Bacteria</taxon>
        <taxon>Pseudomonadati</taxon>
        <taxon>Pseudomonadota</taxon>
        <taxon>Alphaproteobacteria</taxon>
        <taxon>Rhodobacterales</taxon>
        <taxon>Paracoccaceae</taxon>
        <taxon>Planktotalea</taxon>
    </lineage>
</organism>
<dbReference type="GO" id="GO:0051082">
    <property type="term" value="F:unfolded protein binding"/>
    <property type="evidence" value="ECO:0007669"/>
    <property type="project" value="InterPro"/>
</dbReference>
<feature type="coiled-coil region" evidence="1">
    <location>
        <begin position="82"/>
        <end position="143"/>
    </location>
</feature>
<dbReference type="Gene3D" id="3.30.910.20">
    <property type="entry name" value="Skp domain"/>
    <property type="match status" value="1"/>
</dbReference>